<dbReference type="InterPro" id="IPR051267">
    <property type="entry name" value="STEAP_metalloreductase"/>
</dbReference>
<dbReference type="RefSeq" id="WP_104121233.1">
    <property type="nucleotide sequence ID" value="NZ_PRKW01000003.1"/>
</dbReference>
<keyword evidence="1" id="KW-0560">Oxidoreductase</keyword>
<dbReference type="AlphaFoldDB" id="A0A2S5IYY2"/>
<reference evidence="3 4" key="1">
    <citation type="journal article" date="2014" name="Int. J. Syst. Evol. Microbiol.">
        <title>Arthrobacter pityocampae sp. nov., isolated from Thaumetopoea pityocampa (Lep., Thaumetopoeidae).</title>
        <authorList>
            <person name="Ince I.A."/>
            <person name="Demirbag Z."/>
            <person name="Kati H."/>
        </authorList>
    </citation>
    <scope>NUCLEOTIDE SEQUENCE [LARGE SCALE GENOMIC DNA]</scope>
    <source>
        <strain evidence="3 4">Tp2</strain>
    </source>
</reference>
<organism evidence="3 4">
    <name type="scientific">Arthrobacter pityocampae</name>
    <dbReference type="NCBI Taxonomy" id="547334"/>
    <lineage>
        <taxon>Bacteria</taxon>
        <taxon>Bacillati</taxon>
        <taxon>Actinomycetota</taxon>
        <taxon>Actinomycetes</taxon>
        <taxon>Micrococcales</taxon>
        <taxon>Micrococcaceae</taxon>
        <taxon>Arthrobacter</taxon>
    </lineage>
</organism>
<dbReference type="EMBL" id="PRKW01000003">
    <property type="protein sequence ID" value="PPB49747.1"/>
    <property type="molecule type" value="Genomic_DNA"/>
</dbReference>
<sequence length="229" mass="24393">MSENTTDQADAPRSTIGFIGSGRIGSQLARLAVANGYRVIMSNSRGPETLQDLVAELGDAARAGTTEEAATEGDVVVVTVPLRDIGAVPVKPLAGKLVLDTCNYYPQRDGRIADLEDESTTTSELLQRHLPGSSVVKVFNNIYYGHLTTDGRPAGAADRRALPIAGDDSDAKQAVVELLDEFGFDAVDAGGLAEGWRFQRDTAAYGPALDADNLREALAQARRYAEMQP</sequence>
<keyword evidence="4" id="KW-1185">Reference proteome</keyword>
<protein>
    <submittedName>
        <fullName evidence="3">NADP oxidoreductase</fullName>
    </submittedName>
</protein>
<dbReference type="PANTHER" id="PTHR14239:SF10">
    <property type="entry name" value="REDUCTASE"/>
    <property type="match status" value="1"/>
</dbReference>
<evidence type="ECO:0000259" key="2">
    <source>
        <dbReference type="Pfam" id="PF03807"/>
    </source>
</evidence>
<feature type="domain" description="Pyrroline-5-carboxylate reductase catalytic N-terminal" evidence="2">
    <location>
        <begin position="15"/>
        <end position="104"/>
    </location>
</feature>
<dbReference type="PANTHER" id="PTHR14239">
    <property type="entry name" value="DUDULIN-RELATED"/>
    <property type="match status" value="1"/>
</dbReference>
<dbReference type="OrthoDB" id="1523398at2"/>
<comment type="caution">
    <text evidence="3">The sequence shown here is derived from an EMBL/GenBank/DDBJ whole genome shotgun (WGS) entry which is preliminary data.</text>
</comment>
<dbReference type="Proteomes" id="UP000239297">
    <property type="component" value="Unassembled WGS sequence"/>
</dbReference>
<proteinExistence type="predicted"/>
<evidence type="ECO:0000313" key="3">
    <source>
        <dbReference type="EMBL" id="PPB49747.1"/>
    </source>
</evidence>
<dbReference type="GO" id="GO:0016491">
    <property type="term" value="F:oxidoreductase activity"/>
    <property type="evidence" value="ECO:0007669"/>
    <property type="project" value="UniProtKB-KW"/>
</dbReference>
<name>A0A2S5IYY2_9MICC</name>
<gene>
    <name evidence="3" type="ORF">C4K88_08760</name>
</gene>
<dbReference type="InterPro" id="IPR028939">
    <property type="entry name" value="P5C_Rdtase_cat_N"/>
</dbReference>
<dbReference type="SUPFAM" id="SSF51735">
    <property type="entry name" value="NAD(P)-binding Rossmann-fold domains"/>
    <property type="match status" value="1"/>
</dbReference>
<dbReference type="InterPro" id="IPR036291">
    <property type="entry name" value="NAD(P)-bd_dom_sf"/>
</dbReference>
<evidence type="ECO:0000256" key="1">
    <source>
        <dbReference type="ARBA" id="ARBA00023002"/>
    </source>
</evidence>
<dbReference type="Gene3D" id="3.40.50.720">
    <property type="entry name" value="NAD(P)-binding Rossmann-like Domain"/>
    <property type="match status" value="1"/>
</dbReference>
<dbReference type="Pfam" id="PF03807">
    <property type="entry name" value="F420_oxidored"/>
    <property type="match status" value="1"/>
</dbReference>
<evidence type="ECO:0000313" key="4">
    <source>
        <dbReference type="Proteomes" id="UP000239297"/>
    </source>
</evidence>
<accession>A0A2S5IYY2</accession>